<evidence type="ECO:0000256" key="5">
    <source>
        <dbReference type="ARBA" id="ARBA00022989"/>
    </source>
</evidence>
<organism evidence="9 10">
    <name type="scientific">Paramagnetospirillum marisnigri</name>
    <dbReference type="NCBI Taxonomy" id="1285242"/>
    <lineage>
        <taxon>Bacteria</taxon>
        <taxon>Pseudomonadati</taxon>
        <taxon>Pseudomonadota</taxon>
        <taxon>Alphaproteobacteria</taxon>
        <taxon>Rhodospirillales</taxon>
        <taxon>Magnetospirillaceae</taxon>
        <taxon>Paramagnetospirillum</taxon>
    </lineage>
</organism>
<dbReference type="PANTHER" id="PTHR30183">
    <property type="entry name" value="MOLYBDENUM TRANSPORT SYSTEM PERMEASE PROTEIN MODB"/>
    <property type="match status" value="1"/>
</dbReference>
<name>A0A178MNN0_9PROT</name>
<feature type="transmembrane region" description="Helical" evidence="7">
    <location>
        <begin position="56"/>
        <end position="80"/>
    </location>
</feature>
<feature type="domain" description="ABC transmembrane type-1" evidence="8">
    <location>
        <begin position="45"/>
        <end position="261"/>
    </location>
</feature>
<comment type="subcellular location">
    <subcellularLocation>
        <location evidence="1 7">Cell membrane</location>
        <topology evidence="1 7">Multi-pass membrane protein</topology>
    </subcellularLocation>
</comment>
<comment type="caution">
    <text evidence="9">The sequence shown here is derived from an EMBL/GenBank/DDBJ whole genome shotgun (WGS) entry which is preliminary data.</text>
</comment>
<keyword evidence="3" id="KW-1003">Cell membrane</keyword>
<dbReference type="InterPro" id="IPR000515">
    <property type="entry name" value="MetI-like"/>
</dbReference>
<dbReference type="PROSITE" id="PS50928">
    <property type="entry name" value="ABC_TM1"/>
    <property type="match status" value="2"/>
</dbReference>
<evidence type="ECO:0000256" key="6">
    <source>
        <dbReference type="ARBA" id="ARBA00023136"/>
    </source>
</evidence>
<feature type="transmembrane region" description="Helical" evidence="7">
    <location>
        <begin position="337"/>
        <end position="358"/>
    </location>
</feature>
<feature type="transmembrane region" description="Helical" evidence="7">
    <location>
        <begin position="145"/>
        <end position="166"/>
    </location>
</feature>
<evidence type="ECO:0000256" key="1">
    <source>
        <dbReference type="ARBA" id="ARBA00004651"/>
    </source>
</evidence>
<feature type="domain" description="ABC transmembrane type-1" evidence="8">
    <location>
        <begin position="333"/>
        <end position="539"/>
    </location>
</feature>
<comment type="similarity">
    <text evidence="7">Belongs to the binding-protein-dependent transport system permease family.</text>
</comment>
<feature type="transmembrane region" description="Helical" evidence="7">
    <location>
        <begin position="12"/>
        <end position="36"/>
    </location>
</feature>
<sequence>MRSPATPTGRGWSVAVFVLVAVVSLPVLAVASKLLVPSAEVWSHLAGTVLATYVANSLWLMLGVGVCVAFGGIGTAWLVTMCRFPGSRTLEWALLLPMAMPAYVVAYTYTGLLDYAGPVQSGLRVLFGWHTARDYWFPEIRSLGGAIWVMSMVLYPYVTMLARAAFLEQSVCVLEASRTLGCRPWRAFLTVALPLARPAVAAGVALALMETLNDFGTVHYFAVDTFTTGIYRTWLGLGQPAVAAQLGAVLMLFVLALVLAERISRGGRRYHHTTGRYRRLPQLRLTGFAALAAQVFCLAPILLGFLIPAGVLGLWAIEGGAERALAGEFLPLARNSVILAAVAGLAAVTVALVLAYALRLHPRPAVKSGVRLASLGYAIPGSVIAVGTLVPLTSVDRVIADMAQSTLGWSVGLLLTGSIAGLVYAYVVRFLAVAVNGVEASLGKVTPSMEAAARTLGEGSLGTLRRVHLPIIRGSLLSAGLLVFVDVMKELPATLIMRPFNFDTLATRTFTLASDERLADAGAPALAIVLAGLLPVMLLSRTIARSRPGGSP</sequence>
<keyword evidence="5 7" id="KW-1133">Transmembrane helix</keyword>
<evidence type="ECO:0000313" key="10">
    <source>
        <dbReference type="Proteomes" id="UP000078428"/>
    </source>
</evidence>
<proteinExistence type="inferred from homology"/>
<feature type="transmembrane region" description="Helical" evidence="7">
    <location>
        <begin position="521"/>
        <end position="539"/>
    </location>
</feature>
<accession>A0A178MNN0</accession>
<feature type="transmembrane region" description="Helical" evidence="7">
    <location>
        <begin position="370"/>
        <end position="395"/>
    </location>
</feature>
<dbReference type="FunFam" id="1.10.3720.10:FF:000088">
    <property type="entry name" value="Iron(III) ABC transporter, permease protein"/>
    <property type="match status" value="1"/>
</dbReference>
<dbReference type="PANTHER" id="PTHR30183:SF2">
    <property type="entry name" value="IRON UTILIZATION PROTEIN"/>
    <property type="match status" value="1"/>
</dbReference>
<dbReference type="GO" id="GO:0005886">
    <property type="term" value="C:plasma membrane"/>
    <property type="evidence" value="ECO:0007669"/>
    <property type="project" value="UniProtKB-SubCell"/>
</dbReference>
<feature type="transmembrane region" description="Helical" evidence="7">
    <location>
        <begin position="471"/>
        <end position="488"/>
    </location>
</feature>
<evidence type="ECO:0000256" key="4">
    <source>
        <dbReference type="ARBA" id="ARBA00022692"/>
    </source>
</evidence>
<dbReference type="CDD" id="cd06261">
    <property type="entry name" value="TM_PBP2"/>
    <property type="match status" value="2"/>
</dbReference>
<evidence type="ECO:0000256" key="7">
    <source>
        <dbReference type="RuleBase" id="RU363032"/>
    </source>
</evidence>
<dbReference type="RefSeq" id="WP_068492460.1">
    <property type="nucleotide sequence ID" value="NZ_LWQT01000055.1"/>
</dbReference>
<gene>
    <name evidence="9" type="ORF">A6A04_01765</name>
</gene>
<keyword evidence="10" id="KW-1185">Reference proteome</keyword>
<dbReference type="SUPFAM" id="SSF161098">
    <property type="entry name" value="MetI-like"/>
    <property type="match status" value="2"/>
</dbReference>
<keyword evidence="4 7" id="KW-0812">Transmembrane</keyword>
<dbReference type="InterPro" id="IPR035906">
    <property type="entry name" value="MetI-like_sf"/>
</dbReference>
<dbReference type="Pfam" id="PF00528">
    <property type="entry name" value="BPD_transp_1"/>
    <property type="match status" value="1"/>
</dbReference>
<evidence type="ECO:0000259" key="8">
    <source>
        <dbReference type="PROSITE" id="PS50928"/>
    </source>
</evidence>
<feature type="transmembrane region" description="Helical" evidence="7">
    <location>
        <begin position="241"/>
        <end position="260"/>
    </location>
</feature>
<dbReference type="OrthoDB" id="9790211at2"/>
<evidence type="ECO:0000256" key="2">
    <source>
        <dbReference type="ARBA" id="ARBA00022448"/>
    </source>
</evidence>
<feature type="transmembrane region" description="Helical" evidence="7">
    <location>
        <begin position="187"/>
        <end position="209"/>
    </location>
</feature>
<dbReference type="Gene3D" id="1.10.3720.10">
    <property type="entry name" value="MetI-like"/>
    <property type="match status" value="2"/>
</dbReference>
<dbReference type="EMBL" id="LWQT01000055">
    <property type="protein sequence ID" value="OAN50163.1"/>
    <property type="molecule type" value="Genomic_DNA"/>
</dbReference>
<dbReference type="STRING" id="1285242.A6A04_01765"/>
<keyword evidence="6 7" id="KW-0472">Membrane</keyword>
<feature type="transmembrane region" description="Helical" evidence="7">
    <location>
        <begin position="407"/>
        <end position="427"/>
    </location>
</feature>
<protein>
    <submittedName>
        <fullName evidence="9">Iron ABC transporter permease</fullName>
    </submittedName>
</protein>
<keyword evidence="2 7" id="KW-0813">Transport</keyword>
<evidence type="ECO:0000256" key="3">
    <source>
        <dbReference type="ARBA" id="ARBA00022475"/>
    </source>
</evidence>
<dbReference type="AlphaFoldDB" id="A0A178MNN0"/>
<reference evidence="9 10" key="1">
    <citation type="submission" date="2016-04" db="EMBL/GenBank/DDBJ databases">
        <title>Draft genome sequence of freshwater magnetotactic bacteria Magnetospirillum marisnigri SP-1 and Magnetospirillum moscoviense BB-1.</title>
        <authorList>
            <person name="Koziaeva V."/>
            <person name="Dziuba M.V."/>
            <person name="Ivanov T.M."/>
            <person name="Kuznetsov B."/>
            <person name="Grouzdev D.S."/>
        </authorList>
    </citation>
    <scope>NUCLEOTIDE SEQUENCE [LARGE SCALE GENOMIC DNA]</scope>
    <source>
        <strain evidence="9 10">SP-1</strain>
    </source>
</reference>
<dbReference type="GO" id="GO:0055085">
    <property type="term" value="P:transmembrane transport"/>
    <property type="evidence" value="ECO:0007669"/>
    <property type="project" value="InterPro"/>
</dbReference>
<feature type="transmembrane region" description="Helical" evidence="7">
    <location>
        <begin position="288"/>
        <end position="317"/>
    </location>
</feature>
<evidence type="ECO:0000313" key="9">
    <source>
        <dbReference type="EMBL" id="OAN50163.1"/>
    </source>
</evidence>
<feature type="transmembrane region" description="Helical" evidence="7">
    <location>
        <begin position="92"/>
        <end position="110"/>
    </location>
</feature>
<dbReference type="Proteomes" id="UP000078428">
    <property type="component" value="Unassembled WGS sequence"/>
</dbReference>